<dbReference type="AlphaFoldDB" id="A0A2T1BZU4"/>
<dbReference type="InterPro" id="IPR001959">
    <property type="entry name" value="Transposase"/>
</dbReference>
<accession>A0A2T1BZU4</accession>
<keyword evidence="7" id="KW-1185">Reference proteome</keyword>
<dbReference type="GO" id="GO:0006310">
    <property type="term" value="P:DNA recombination"/>
    <property type="evidence" value="ECO:0007669"/>
    <property type="project" value="UniProtKB-KW"/>
</dbReference>
<feature type="domain" description="Probable transposase IS891/IS1136/IS1341" evidence="5">
    <location>
        <begin position="187"/>
        <end position="284"/>
    </location>
</feature>
<dbReference type="GO" id="GO:0003677">
    <property type="term" value="F:DNA binding"/>
    <property type="evidence" value="ECO:0007669"/>
    <property type="project" value="UniProtKB-KW"/>
</dbReference>
<reference evidence="6 7" key="1">
    <citation type="submission" date="2018-02" db="EMBL/GenBank/DDBJ databases">
        <authorList>
            <person name="Cohen D.B."/>
            <person name="Kent A.D."/>
        </authorList>
    </citation>
    <scope>NUCLEOTIDE SEQUENCE [LARGE SCALE GENOMIC DNA]</scope>
    <source>
        <strain evidence="6 7">CCAP 1448/3</strain>
    </source>
</reference>
<evidence type="ECO:0000256" key="4">
    <source>
        <dbReference type="ARBA" id="ARBA00023172"/>
    </source>
</evidence>
<evidence type="ECO:0000256" key="1">
    <source>
        <dbReference type="ARBA" id="ARBA00008761"/>
    </source>
</evidence>
<keyword evidence="3" id="KW-0238">DNA-binding</keyword>
<keyword evidence="4" id="KW-0233">DNA recombination</keyword>
<dbReference type="NCBIfam" id="NF040570">
    <property type="entry name" value="guided_TnpB"/>
    <property type="match status" value="1"/>
</dbReference>
<evidence type="ECO:0000313" key="7">
    <source>
        <dbReference type="Proteomes" id="UP000238762"/>
    </source>
</evidence>
<comment type="caution">
    <text evidence="6">The sequence shown here is derived from an EMBL/GenBank/DDBJ whole genome shotgun (WGS) entry which is preliminary data.</text>
</comment>
<name>A0A2T1BZU4_9CYAN</name>
<dbReference type="Proteomes" id="UP000238762">
    <property type="component" value="Unassembled WGS sequence"/>
</dbReference>
<dbReference type="GO" id="GO:0032196">
    <property type="term" value="P:transposition"/>
    <property type="evidence" value="ECO:0007669"/>
    <property type="project" value="UniProtKB-KW"/>
</dbReference>
<comment type="similarity">
    <text evidence="1">In the C-terminal section; belongs to the transposase 35 family.</text>
</comment>
<gene>
    <name evidence="6" type="ORF">C7B64_17760</name>
</gene>
<dbReference type="RefSeq" id="WP_106289990.1">
    <property type="nucleotide sequence ID" value="NZ_CAWNTC010000131.1"/>
</dbReference>
<dbReference type="EMBL" id="PVWJ01000101">
    <property type="protein sequence ID" value="PSB01545.1"/>
    <property type="molecule type" value="Genomic_DNA"/>
</dbReference>
<evidence type="ECO:0000256" key="3">
    <source>
        <dbReference type="ARBA" id="ARBA00023125"/>
    </source>
</evidence>
<reference evidence="6 7" key="2">
    <citation type="submission" date="2018-03" db="EMBL/GenBank/DDBJ databases">
        <title>The ancient ancestry and fast evolution of plastids.</title>
        <authorList>
            <person name="Moore K.R."/>
            <person name="Magnabosco C."/>
            <person name="Momper L."/>
            <person name="Gold D.A."/>
            <person name="Bosak T."/>
            <person name="Fournier G.P."/>
        </authorList>
    </citation>
    <scope>NUCLEOTIDE SEQUENCE [LARGE SCALE GENOMIC DNA]</scope>
    <source>
        <strain evidence="6 7">CCAP 1448/3</strain>
    </source>
</reference>
<dbReference type="InterPro" id="IPR010095">
    <property type="entry name" value="Cas12f1-like_TNB"/>
</dbReference>
<proteinExistence type="inferred from homology"/>
<evidence type="ECO:0000256" key="2">
    <source>
        <dbReference type="ARBA" id="ARBA00022578"/>
    </source>
</evidence>
<keyword evidence="2" id="KW-0815">Transposition</keyword>
<evidence type="ECO:0000259" key="5">
    <source>
        <dbReference type="Pfam" id="PF01385"/>
    </source>
</evidence>
<protein>
    <submittedName>
        <fullName evidence="6">Transposase</fullName>
    </submittedName>
</protein>
<dbReference type="OrthoDB" id="570861at2"/>
<dbReference type="Pfam" id="PF01385">
    <property type="entry name" value="OrfB_IS605"/>
    <property type="match status" value="1"/>
</dbReference>
<dbReference type="NCBIfam" id="TIGR01766">
    <property type="entry name" value="IS200/IS605 family accessory protein TnpB-like domain"/>
    <property type="match status" value="1"/>
</dbReference>
<sequence>MYSCQQVLISKDSEVIPILEFICSEANKLSNCAIYYARQLWFKKNRFCSKYDLDLEMKSNIHFNALRSAVAQQTIHEVVESFTSYRKRLALYKKGELKDKPKPPKYKKKGGMNIVSYPARWLKLKDDRLVFSLGKQVKAWFGIDSFCLPMPSNLDFKLVKEVRILPRNGCFYAEFVSLAPQYVTQLDKSKFVSVDTGLNNWLTCVSNVGKSFIIDGRKVKSQNQWYNKQVAKLKKNKPQGFWDEQLADITEKRNRQMRDNINKAARFIINWCLNKNVGTVILGWNQRNKNGINIGKKNNQEFVHLPTAKLKNRIAQLCQQYGIEFVETEESYTSKSSFLSNDELPVFGAKSERVAFSGKRGQKVKGKLNNLGRGGYICPFGWVNSDLNGAANIARKVATQLGLNLAEVVRGVLTRPHRYSLDDLSKSYRKRSVESCLQTDS</sequence>
<evidence type="ECO:0000313" key="6">
    <source>
        <dbReference type="EMBL" id="PSB01545.1"/>
    </source>
</evidence>
<organism evidence="6 7">
    <name type="scientific">Merismopedia glauca CCAP 1448/3</name>
    <dbReference type="NCBI Taxonomy" id="1296344"/>
    <lineage>
        <taxon>Bacteria</taxon>
        <taxon>Bacillati</taxon>
        <taxon>Cyanobacteriota</taxon>
        <taxon>Cyanophyceae</taxon>
        <taxon>Synechococcales</taxon>
        <taxon>Merismopediaceae</taxon>
        <taxon>Merismopedia</taxon>
    </lineage>
</organism>